<gene>
    <name evidence="9" type="ORF">CBF35_09475</name>
</gene>
<evidence type="ECO:0000256" key="4">
    <source>
        <dbReference type="ARBA" id="ARBA00022827"/>
    </source>
</evidence>
<reference evidence="9 10" key="1">
    <citation type="submission" date="2017-05" db="EMBL/GenBank/DDBJ databases">
        <title>Vagococcus spp. assemblies.</title>
        <authorList>
            <person name="Gulvik C.A."/>
        </authorList>
    </citation>
    <scope>NUCLEOTIDE SEQUENCE [LARGE SCALE GENOMIC DNA]</scope>
    <source>
        <strain evidence="9 10">NCFB 2777</strain>
    </source>
</reference>
<comment type="caution">
    <text evidence="9">The sequence shown here is derived from an EMBL/GenBank/DDBJ whole genome shotgun (WGS) entry which is preliminary data.</text>
</comment>
<comment type="cofactor">
    <cofactor evidence="1 5">
        <name>FAD</name>
        <dbReference type="ChEBI" id="CHEBI:57692"/>
    </cofactor>
</comment>
<dbReference type="SUPFAM" id="SSF47203">
    <property type="entry name" value="Acyl-CoA dehydrogenase C-terminal domain-like"/>
    <property type="match status" value="1"/>
</dbReference>
<keyword evidence="3 5" id="KW-0285">Flavoprotein</keyword>
<evidence type="ECO:0000256" key="2">
    <source>
        <dbReference type="ARBA" id="ARBA00009347"/>
    </source>
</evidence>
<dbReference type="InterPro" id="IPR009075">
    <property type="entry name" value="AcylCo_DH/oxidase_C"/>
</dbReference>
<keyword evidence="10" id="KW-1185">Reference proteome</keyword>
<evidence type="ECO:0000259" key="8">
    <source>
        <dbReference type="Pfam" id="PF02771"/>
    </source>
</evidence>
<keyword evidence="4 5" id="KW-0274">FAD</keyword>
<dbReference type="Pfam" id="PF02771">
    <property type="entry name" value="Acyl-CoA_dh_N"/>
    <property type="match status" value="1"/>
</dbReference>
<dbReference type="InterPro" id="IPR006091">
    <property type="entry name" value="Acyl-CoA_Oxase/DH_mid-dom"/>
</dbReference>
<evidence type="ECO:0000313" key="9">
    <source>
        <dbReference type="EMBL" id="RST94763.1"/>
    </source>
</evidence>
<dbReference type="GO" id="GO:0050660">
    <property type="term" value="F:flavin adenine dinucleotide binding"/>
    <property type="evidence" value="ECO:0007669"/>
    <property type="project" value="InterPro"/>
</dbReference>
<dbReference type="SUPFAM" id="SSF56645">
    <property type="entry name" value="Acyl-CoA dehydrogenase NM domain-like"/>
    <property type="match status" value="1"/>
</dbReference>
<keyword evidence="5" id="KW-0560">Oxidoreductase</keyword>
<accession>A0A429ZM62</accession>
<evidence type="ECO:0000256" key="5">
    <source>
        <dbReference type="RuleBase" id="RU362125"/>
    </source>
</evidence>
<dbReference type="Gene3D" id="1.10.540.10">
    <property type="entry name" value="Acyl-CoA dehydrogenase/oxidase, N-terminal domain"/>
    <property type="match status" value="1"/>
</dbReference>
<dbReference type="Pfam" id="PF02770">
    <property type="entry name" value="Acyl-CoA_dh_M"/>
    <property type="match status" value="1"/>
</dbReference>
<sequence length="374" mass="41757">MMTININNMLEQVRTYSRKELKEVASRYDQTEEFPAEHIQYLIGLGILELMVVAEAERTASYKEFLRIIRIVSKQFPAVGSILLTQATYGIWPLYNFGTTEQKATYLDKLIKGDMYASFAINEESVGSDLEELETVAIEKDDHWEITGQKAYISNSPIASLFFIVAKTRSLNGQESHGVFLVEKTVEGLTVGPLENKMGIKSLPVAGLTMTSVKVPKDNLLGGIIQGVKQVESVVNRNRLAISAQAIGISQGALERGLEYVSFERNFGKRLIDLQATQYKLADVQTRILSTRAFLLQTVDEAPFDTQQVSMLKLASSNVAIETTETIIDVTGGYGYMRNNEIERFVRDAKLTSIYGSSSNTQRKIIAQPWLSKI</sequence>
<comment type="similarity">
    <text evidence="2 5">Belongs to the acyl-CoA dehydrogenase family.</text>
</comment>
<protein>
    <recommendedName>
        <fullName evidence="11">Acyl-CoA dehydrogenase</fullName>
    </recommendedName>
</protein>
<dbReference type="PANTHER" id="PTHR43884:SF12">
    <property type="entry name" value="ISOVALERYL-COA DEHYDROGENASE, MITOCHONDRIAL-RELATED"/>
    <property type="match status" value="1"/>
</dbReference>
<dbReference type="InterPro" id="IPR013786">
    <property type="entry name" value="AcylCoA_DH/ox_N"/>
</dbReference>
<dbReference type="Proteomes" id="UP000287239">
    <property type="component" value="Unassembled WGS sequence"/>
</dbReference>
<feature type="domain" description="Acyl-CoA dehydrogenase/oxidase N-terminal" evidence="8">
    <location>
        <begin position="9"/>
        <end position="114"/>
    </location>
</feature>
<evidence type="ECO:0000313" key="10">
    <source>
        <dbReference type="Proteomes" id="UP000287239"/>
    </source>
</evidence>
<evidence type="ECO:0008006" key="11">
    <source>
        <dbReference type="Google" id="ProtNLM"/>
    </source>
</evidence>
<dbReference type="OrthoDB" id="9802447at2"/>
<dbReference type="GO" id="GO:0003995">
    <property type="term" value="F:acyl-CoA dehydrogenase activity"/>
    <property type="evidence" value="ECO:0007669"/>
    <property type="project" value="InterPro"/>
</dbReference>
<feature type="domain" description="Acyl-CoA dehydrogenase/oxidase C-terminal" evidence="6">
    <location>
        <begin position="226"/>
        <end position="368"/>
    </location>
</feature>
<dbReference type="InterPro" id="IPR009100">
    <property type="entry name" value="AcylCoA_DH/oxidase_NM_dom_sf"/>
</dbReference>
<dbReference type="Pfam" id="PF00441">
    <property type="entry name" value="Acyl-CoA_dh_1"/>
    <property type="match status" value="1"/>
</dbReference>
<proteinExistence type="inferred from homology"/>
<dbReference type="Gene3D" id="1.20.140.10">
    <property type="entry name" value="Butyryl-CoA Dehydrogenase, subunit A, domain 3"/>
    <property type="match status" value="1"/>
</dbReference>
<evidence type="ECO:0000256" key="3">
    <source>
        <dbReference type="ARBA" id="ARBA00022630"/>
    </source>
</evidence>
<dbReference type="InterPro" id="IPR037069">
    <property type="entry name" value="AcylCoA_DH/ox_N_sf"/>
</dbReference>
<dbReference type="AlphaFoldDB" id="A0A429ZM62"/>
<evidence type="ECO:0000259" key="7">
    <source>
        <dbReference type="Pfam" id="PF02770"/>
    </source>
</evidence>
<feature type="domain" description="Acyl-CoA oxidase/dehydrogenase middle" evidence="7">
    <location>
        <begin position="118"/>
        <end position="212"/>
    </location>
</feature>
<dbReference type="PANTHER" id="PTHR43884">
    <property type="entry name" value="ACYL-COA DEHYDROGENASE"/>
    <property type="match status" value="1"/>
</dbReference>
<name>A0A429ZM62_9ENTE</name>
<dbReference type="InterPro" id="IPR006089">
    <property type="entry name" value="Acyl-CoA_DH_CS"/>
</dbReference>
<dbReference type="Gene3D" id="2.40.110.10">
    <property type="entry name" value="Butyryl-CoA Dehydrogenase, subunit A, domain 2"/>
    <property type="match status" value="1"/>
</dbReference>
<evidence type="ECO:0000259" key="6">
    <source>
        <dbReference type="Pfam" id="PF00441"/>
    </source>
</evidence>
<dbReference type="InterPro" id="IPR046373">
    <property type="entry name" value="Acyl-CoA_Oxase/DH_mid-dom_sf"/>
</dbReference>
<evidence type="ECO:0000256" key="1">
    <source>
        <dbReference type="ARBA" id="ARBA00001974"/>
    </source>
</evidence>
<dbReference type="EMBL" id="NGJU01000013">
    <property type="protein sequence ID" value="RST94763.1"/>
    <property type="molecule type" value="Genomic_DNA"/>
</dbReference>
<dbReference type="PROSITE" id="PS00073">
    <property type="entry name" value="ACYL_COA_DH_2"/>
    <property type="match status" value="1"/>
</dbReference>
<organism evidence="9 10">
    <name type="scientific">Vagococcus salmoninarum</name>
    <dbReference type="NCBI Taxonomy" id="2739"/>
    <lineage>
        <taxon>Bacteria</taxon>
        <taxon>Bacillati</taxon>
        <taxon>Bacillota</taxon>
        <taxon>Bacilli</taxon>
        <taxon>Lactobacillales</taxon>
        <taxon>Enterococcaceae</taxon>
        <taxon>Vagococcus</taxon>
    </lineage>
</organism>
<dbReference type="InterPro" id="IPR036250">
    <property type="entry name" value="AcylCo_DH-like_C"/>
</dbReference>